<protein>
    <submittedName>
        <fullName evidence="2">Glycerophosphoryl diester phosphodiesterase</fullName>
    </submittedName>
</protein>
<dbReference type="RefSeq" id="WP_093716546.1">
    <property type="nucleotide sequence ID" value="NZ_FONG01000021.1"/>
</dbReference>
<name>A0A1I2K205_9ACTN</name>
<keyword evidence="3" id="KW-1185">Reference proteome</keyword>
<dbReference type="PANTHER" id="PTHR46211:SF1">
    <property type="entry name" value="GLYCEROPHOSPHODIESTER PHOSPHODIESTERASE, CYTOPLASMIC"/>
    <property type="match status" value="1"/>
</dbReference>
<dbReference type="PANTHER" id="PTHR46211">
    <property type="entry name" value="GLYCEROPHOSPHORYL DIESTER PHOSPHODIESTERASE"/>
    <property type="match status" value="1"/>
</dbReference>
<proteinExistence type="predicted"/>
<dbReference type="Proteomes" id="UP000199323">
    <property type="component" value="Unassembled WGS sequence"/>
</dbReference>
<dbReference type="PROSITE" id="PS51704">
    <property type="entry name" value="GP_PDE"/>
    <property type="match status" value="1"/>
</dbReference>
<organism evidence="2 3">
    <name type="scientific">Actinacidiphila alni</name>
    <dbReference type="NCBI Taxonomy" id="380248"/>
    <lineage>
        <taxon>Bacteria</taxon>
        <taxon>Bacillati</taxon>
        <taxon>Actinomycetota</taxon>
        <taxon>Actinomycetes</taxon>
        <taxon>Kitasatosporales</taxon>
        <taxon>Streptomycetaceae</taxon>
        <taxon>Actinacidiphila</taxon>
    </lineage>
</organism>
<evidence type="ECO:0000259" key="1">
    <source>
        <dbReference type="PROSITE" id="PS51704"/>
    </source>
</evidence>
<dbReference type="GO" id="GO:0008081">
    <property type="term" value="F:phosphoric diester hydrolase activity"/>
    <property type="evidence" value="ECO:0007669"/>
    <property type="project" value="InterPro"/>
</dbReference>
<sequence>MTAPIAVAHRGDPYVVRENTLPSVRSALVKGAGAVEVDVKMTADGVPVLLHDDTLERLWKVPEAVGDLTSKDVTDLTDGGVPTLADAFAELRRHPTGGRMMLDLTGVDQVEPTLAAVVEADVADRVYYCGGLGAMRTLRERDADAEIAMTWKTVARPPQSLLDELRPRWINLRFGLVDESTVRWAAAHGLLVGAWTADWRRNMVRLLDLGVDAVTTNRLDTFQRLLVKRAASVRA</sequence>
<evidence type="ECO:0000313" key="2">
    <source>
        <dbReference type="EMBL" id="SFF61205.1"/>
    </source>
</evidence>
<dbReference type="SUPFAM" id="SSF51695">
    <property type="entry name" value="PLC-like phosphodiesterases"/>
    <property type="match status" value="1"/>
</dbReference>
<dbReference type="Pfam" id="PF03009">
    <property type="entry name" value="GDPD"/>
    <property type="match status" value="1"/>
</dbReference>
<dbReference type="InterPro" id="IPR017946">
    <property type="entry name" value="PLC-like_Pdiesterase_TIM-brl"/>
</dbReference>
<dbReference type="STRING" id="380248.SAMN05216251_12155"/>
<dbReference type="AlphaFoldDB" id="A0A1I2K205"/>
<dbReference type="InterPro" id="IPR030395">
    <property type="entry name" value="GP_PDE_dom"/>
</dbReference>
<gene>
    <name evidence="2" type="ORF">SAMN05216251_12155</name>
</gene>
<feature type="domain" description="GP-PDE" evidence="1">
    <location>
        <begin position="4"/>
        <end position="226"/>
    </location>
</feature>
<dbReference type="EMBL" id="FONG01000021">
    <property type="protein sequence ID" value="SFF61205.1"/>
    <property type="molecule type" value="Genomic_DNA"/>
</dbReference>
<dbReference type="OrthoDB" id="5241788at2"/>
<dbReference type="CDD" id="cd08556">
    <property type="entry name" value="GDPD"/>
    <property type="match status" value="1"/>
</dbReference>
<evidence type="ECO:0000313" key="3">
    <source>
        <dbReference type="Proteomes" id="UP000199323"/>
    </source>
</evidence>
<reference evidence="2 3" key="1">
    <citation type="submission" date="2016-10" db="EMBL/GenBank/DDBJ databases">
        <authorList>
            <person name="de Groot N.N."/>
        </authorList>
    </citation>
    <scope>NUCLEOTIDE SEQUENCE [LARGE SCALE GENOMIC DNA]</scope>
    <source>
        <strain evidence="2 3">CGMCC 4.3510</strain>
    </source>
</reference>
<accession>A0A1I2K205</accession>
<dbReference type="Gene3D" id="3.20.20.190">
    <property type="entry name" value="Phosphatidylinositol (PI) phosphodiesterase"/>
    <property type="match status" value="1"/>
</dbReference>
<dbReference type="GO" id="GO:0006629">
    <property type="term" value="P:lipid metabolic process"/>
    <property type="evidence" value="ECO:0007669"/>
    <property type="project" value="InterPro"/>
</dbReference>